<accession>S7UGZ7</accession>
<keyword evidence="6" id="KW-1185">Reference proteome</keyword>
<dbReference type="PANTHER" id="PTHR45339">
    <property type="entry name" value="HYBRID SIGNAL TRANSDUCTION HISTIDINE KINASE J"/>
    <property type="match status" value="1"/>
</dbReference>
<dbReference type="CDD" id="cd17546">
    <property type="entry name" value="REC_hyHK_CKI1_RcsC-like"/>
    <property type="match status" value="1"/>
</dbReference>
<dbReference type="SUPFAM" id="SSF52172">
    <property type="entry name" value="CheY-like"/>
    <property type="match status" value="1"/>
</dbReference>
<dbReference type="PROSITE" id="PS50110">
    <property type="entry name" value="RESPONSE_REGULATORY"/>
    <property type="match status" value="1"/>
</dbReference>
<protein>
    <submittedName>
        <fullName evidence="5">Response regulator receiver protein</fullName>
    </submittedName>
</protein>
<keyword evidence="2" id="KW-0902">Two-component regulatory system</keyword>
<evidence type="ECO:0000259" key="4">
    <source>
        <dbReference type="PROSITE" id="PS50110"/>
    </source>
</evidence>
<feature type="domain" description="Response regulatory" evidence="4">
    <location>
        <begin position="1"/>
        <end position="92"/>
    </location>
</feature>
<gene>
    <name evidence="5" type="ORF">dsat_0847</name>
</gene>
<comment type="caution">
    <text evidence="5">The sequence shown here is derived from an EMBL/GenBank/DDBJ whole genome shotgun (WGS) entry which is preliminary data.</text>
</comment>
<dbReference type="AlphaFoldDB" id="S7UGZ7"/>
<proteinExistence type="predicted"/>
<dbReference type="Proteomes" id="UP000014975">
    <property type="component" value="Unassembled WGS sequence"/>
</dbReference>
<organism evidence="5 6">
    <name type="scientific">Alkalidesulfovibrio alkalitolerans DSM 16529</name>
    <dbReference type="NCBI Taxonomy" id="1121439"/>
    <lineage>
        <taxon>Bacteria</taxon>
        <taxon>Pseudomonadati</taxon>
        <taxon>Thermodesulfobacteriota</taxon>
        <taxon>Desulfovibrionia</taxon>
        <taxon>Desulfovibrionales</taxon>
        <taxon>Desulfovibrionaceae</taxon>
        <taxon>Alkalidesulfovibrio</taxon>
    </lineage>
</organism>
<dbReference type="InterPro" id="IPR011006">
    <property type="entry name" value="CheY-like_superfamily"/>
</dbReference>
<evidence type="ECO:0000313" key="5">
    <source>
        <dbReference type="EMBL" id="EPR31523.1"/>
    </source>
</evidence>
<dbReference type="InterPro" id="IPR001789">
    <property type="entry name" value="Sig_transdc_resp-reg_receiver"/>
</dbReference>
<evidence type="ECO:0000256" key="3">
    <source>
        <dbReference type="PROSITE-ProRule" id="PRU00169"/>
    </source>
</evidence>
<dbReference type="EMBL" id="ATHI01000028">
    <property type="protein sequence ID" value="EPR31523.1"/>
    <property type="molecule type" value="Genomic_DNA"/>
</dbReference>
<feature type="modified residue" description="4-aspartylphosphate" evidence="3">
    <location>
        <position position="18"/>
    </location>
</feature>
<name>S7UGZ7_9BACT</name>
<keyword evidence="1 3" id="KW-0597">Phosphoprotein</keyword>
<evidence type="ECO:0000256" key="2">
    <source>
        <dbReference type="ARBA" id="ARBA00023012"/>
    </source>
</evidence>
<dbReference type="Pfam" id="PF00072">
    <property type="entry name" value="Response_reg"/>
    <property type="match status" value="1"/>
</dbReference>
<evidence type="ECO:0000256" key="1">
    <source>
        <dbReference type="ARBA" id="ARBA00022553"/>
    </source>
</evidence>
<evidence type="ECO:0000313" key="6">
    <source>
        <dbReference type="Proteomes" id="UP000014975"/>
    </source>
</evidence>
<dbReference type="PANTHER" id="PTHR45339:SF1">
    <property type="entry name" value="HYBRID SIGNAL TRANSDUCTION HISTIDINE KINASE J"/>
    <property type="match status" value="1"/>
</dbReference>
<reference evidence="5 6" key="1">
    <citation type="journal article" date="2013" name="Genome Announc.">
        <title>Draft genome sequences for three mercury-methylating, sulfate-reducing bacteria.</title>
        <authorList>
            <person name="Brown S.D."/>
            <person name="Hurt R.A.Jr."/>
            <person name="Gilmour C.C."/>
            <person name="Elias D.A."/>
        </authorList>
    </citation>
    <scope>NUCLEOTIDE SEQUENCE [LARGE SCALE GENOMIC DNA]</scope>
    <source>
        <strain evidence="5 6">DSM 16529</strain>
    </source>
</reference>
<dbReference type="Gene3D" id="3.40.50.2300">
    <property type="match status" value="1"/>
</dbReference>
<dbReference type="PATRIC" id="fig|1121439.3.peg.2216"/>
<dbReference type="eggNOG" id="COG0745">
    <property type="taxonomic scope" value="Bacteria"/>
</dbReference>
<dbReference type="GO" id="GO:0000160">
    <property type="term" value="P:phosphorelay signal transduction system"/>
    <property type="evidence" value="ECO:0007669"/>
    <property type="project" value="UniProtKB-KW"/>
</dbReference>
<sequence length="104" mass="11593">MVERSIQACDFYDLVLMDIMMPEMDGLSATRAIREMEDASGLGESERARIVIVSCLSDREHMIDAQYGCGADAYLTKPVDPGAIEEMLINLDLAENPHDLRDEV</sequence>
<dbReference type="STRING" id="1121439.dsat_0847"/>